<evidence type="ECO:0000313" key="2">
    <source>
        <dbReference type="Proteomes" id="UP000243900"/>
    </source>
</evidence>
<dbReference type="InterPro" id="IPR011047">
    <property type="entry name" value="Quinoprotein_ADH-like_sf"/>
</dbReference>
<accession>A0A2P6ARJ3</accession>
<gene>
    <name evidence="1" type="ORF">C5O18_07525</name>
</gene>
<dbReference type="RefSeq" id="WP_105192849.1">
    <property type="nucleotide sequence ID" value="NZ_PTQZ01000186.1"/>
</dbReference>
<dbReference type="EMBL" id="PTQZ01000186">
    <property type="protein sequence ID" value="PQA37350.1"/>
    <property type="molecule type" value="Genomic_DNA"/>
</dbReference>
<proteinExistence type="predicted"/>
<evidence type="ECO:0000313" key="1">
    <source>
        <dbReference type="EMBL" id="PQA37350.1"/>
    </source>
</evidence>
<organism evidence="1 2">
    <name type="scientific">Amnimonas aquatica</name>
    <dbReference type="NCBI Taxonomy" id="2094561"/>
    <lineage>
        <taxon>Bacteria</taxon>
        <taxon>Pseudomonadati</taxon>
        <taxon>Pseudomonadota</taxon>
        <taxon>Gammaproteobacteria</taxon>
        <taxon>Moraxellales</taxon>
        <taxon>Moraxellaceae</taxon>
        <taxon>Amnimonas</taxon>
    </lineage>
</organism>
<sequence length="113" mass="12237">MNISTTQSVGLDAAHVYAVDIDGSMAAIHRITGAIVWRQDGLKGRKLLTPVVWRGLVVVGDSEGWLHLFSPVDGSPRGRERAARGPLMSVVVDAPQLLTLTTKGRLRAWDLNP</sequence>
<reference evidence="2" key="1">
    <citation type="submission" date="2018-02" db="EMBL/GenBank/DDBJ databases">
        <title>Genome sequencing of Solimonas sp. HR-BB.</title>
        <authorList>
            <person name="Lee Y."/>
            <person name="Jeon C.O."/>
        </authorList>
    </citation>
    <scope>NUCLEOTIDE SEQUENCE [LARGE SCALE GENOMIC DNA]</scope>
    <source>
        <strain evidence="2">HR-E</strain>
    </source>
</reference>
<dbReference type="Gene3D" id="2.130.10.10">
    <property type="entry name" value="YVTN repeat-like/Quinoprotein amine dehydrogenase"/>
    <property type="match status" value="1"/>
</dbReference>
<comment type="caution">
    <text evidence="1">The sequence shown here is derived from an EMBL/GenBank/DDBJ whole genome shotgun (WGS) entry which is preliminary data.</text>
</comment>
<dbReference type="Proteomes" id="UP000243900">
    <property type="component" value="Unassembled WGS sequence"/>
</dbReference>
<name>A0A2P6ARJ3_9GAMM</name>
<dbReference type="OrthoDB" id="5173551at2"/>
<dbReference type="SUPFAM" id="SSF50998">
    <property type="entry name" value="Quinoprotein alcohol dehydrogenase-like"/>
    <property type="match status" value="1"/>
</dbReference>
<dbReference type="AlphaFoldDB" id="A0A2P6ARJ3"/>
<keyword evidence="2" id="KW-1185">Reference proteome</keyword>
<evidence type="ECO:0008006" key="3">
    <source>
        <dbReference type="Google" id="ProtNLM"/>
    </source>
</evidence>
<dbReference type="InterPro" id="IPR015943">
    <property type="entry name" value="WD40/YVTN_repeat-like_dom_sf"/>
</dbReference>
<protein>
    <recommendedName>
        <fullName evidence="3">WD40 repeat domain-containing protein</fullName>
    </recommendedName>
</protein>